<evidence type="ECO:0000256" key="10">
    <source>
        <dbReference type="RuleBase" id="RU351113"/>
    </source>
</evidence>
<evidence type="ECO:0000313" key="12">
    <source>
        <dbReference type="Proteomes" id="UP000053105"/>
    </source>
</evidence>
<keyword evidence="5 10" id="KW-0552">Olfaction</keyword>
<keyword evidence="12" id="KW-1185">Reference proteome</keyword>
<dbReference type="InterPro" id="IPR004117">
    <property type="entry name" value="7tm6_olfct_rcpt"/>
</dbReference>
<dbReference type="GO" id="GO:0005549">
    <property type="term" value="F:odorant binding"/>
    <property type="evidence" value="ECO:0007669"/>
    <property type="project" value="InterPro"/>
</dbReference>
<keyword evidence="7 10" id="KW-0472">Membrane</keyword>
<gene>
    <name evidence="11" type="ORF">WN51_13428</name>
</gene>
<dbReference type="PANTHER" id="PTHR21137:SF35">
    <property type="entry name" value="ODORANT RECEPTOR 19A-RELATED"/>
    <property type="match status" value="1"/>
</dbReference>
<reference evidence="11 12" key="1">
    <citation type="submission" date="2015-07" db="EMBL/GenBank/DDBJ databases">
        <title>The genome of Melipona quadrifasciata.</title>
        <authorList>
            <person name="Pan H."/>
            <person name="Kapheim K."/>
        </authorList>
    </citation>
    <scope>NUCLEOTIDE SEQUENCE [LARGE SCALE GENOMIC DNA]</scope>
    <source>
        <strain evidence="11">0111107301</strain>
        <tissue evidence="11">Whole body</tissue>
    </source>
</reference>
<organism evidence="11 12">
    <name type="scientific">Melipona quadrifasciata</name>
    <dbReference type="NCBI Taxonomy" id="166423"/>
    <lineage>
        <taxon>Eukaryota</taxon>
        <taxon>Metazoa</taxon>
        <taxon>Ecdysozoa</taxon>
        <taxon>Arthropoda</taxon>
        <taxon>Hexapoda</taxon>
        <taxon>Insecta</taxon>
        <taxon>Pterygota</taxon>
        <taxon>Neoptera</taxon>
        <taxon>Endopterygota</taxon>
        <taxon>Hymenoptera</taxon>
        <taxon>Apocrita</taxon>
        <taxon>Aculeata</taxon>
        <taxon>Apoidea</taxon>
        <taxon>Anthophila</taxon>
        <taxon>Apidae</taxon>
        <taxon>Melipona</taxon>
    </lineage>
</organism>
<dbReference type="PANTHER" id="PTHR21137">
    <property type="entry name" value="ODORANT RECEPTOR"/>
    <property type="match status" value="1"/>
</dbReference>
<evidence type="ECO:0000313" key="11">
    <source>
        <dbReference type="EMBL" id="KOX75121.1"/>
    </source>
</evidence>
<evidence type="ECO:0000256" key="5">
    <source>
        <dbReference type="ARBA" id="ARBA00022725"/>
    </source>
</evidence>
<dbReference type="GO" id="GO:0005886">
    <property type="term" value="C:plasma membrane"/>
    <property type="evidence" value="ECO:0007669"/>
    <property type="project" value="UniProtKB-SubCell"/>
</dbReference>
<dbReference type="Proteomes" id="UP000053105">
    <property type="component" value="Unassembled WGS sequence"/>
</dbReference>
<evidence type="ECO:0000256" key="8">
    <source>
        <dbReference type="ARBA" id="ARBA00023170"/>
    </source>
</evidence>
<keyword evidence="2" id="KW-1003">Cell membrane</keyword>
<feature type="transmembrane region" description="Helical" evidence="10">
    <location>
        <begin position="300"/>
        <end position="322"/>
    </location>
</feature>
<sequence length="414" mass="47485">MDRATLERRLLKITKSFAKLGGIWPNQNKYVKVLLWAMVDITMISTVITQIARIVHFGTLEIVIEQSSLIGAGILMMVKHGNYVLNATKLESLLNDMSDDWSTNQLEEEFEIMMTYATRGTFLVKIYSISSCISVAYFIQLPWSPRLVHMLKHQNTSPPLIYSIPGYYFVEDDREYFYYIQLHAALCLFVVLVVFISCDTFYIVLVQHGCGLLTVAGYRFKNGVKKNSSITKYTETEGKEIHESIWHSIQGHQKAITFLENVESTHVTYLFLTMGIIVVILSITMVQVSTMEVCFEFYKYIGFLIIQFLHLCFLSLQGQFVINSSDEIYDAIYEALWYNTHPKTQALHVLALRRSLTPPRLTAGGLIELNMESLSRVTYLVVLFSTITKHWLGQIGIFQILKLCVSYYTVLRSA</sequence>
<name>A0A0N0U5H6_9HYME</name>
<dbReference type="GO" id="GO:0004984">
    <property type="term" value="F:olfactory receptor activity"/>
    <property type="evidence" value="ECO:0007669"/>
    <property type="project" value="InterPro"/>
</dbReference>
<feature type="transmembrane region" description="Helical" evidence="10">
    <location>
        <begin position="267"/>
        <end position="288"/>
    </location>
</feature>
<comment type="similarity">
    <text evidence="10">Belongs to the insect chemoreceptor superfamily. Heteromeric odorant receptor channel (TC 1.A.69) family.</text>
</comment>
<dbReference type="GO" id="GO:0007165">
    <property type="term" value="P:signal transduction"/>
    <property type="evidence" value="ECO:0007669"/>
    <property type="project" value="UniProtKB-KW"/>
</dbReference>
<comment type="subcellular location">
    <subcellularLocation>
        <location evidence="1 10">Cell membrane</location>
        <topology evidence="1 10">Multi-pass membrane protein</topology>
    </subcellularLocation>
</comment>
<keyword evidence="4 10" id="KW-0812">Transmembrane</keyword>
<keyword evidence="6 10" id="KW-1133">Transmembrane helix</keyword>
<accession>A0A0N0U5H6</accession>
<protein>
    <recommendedName>
        <fullName evidence="10">Odorant receptor</fullName>
    </recommendedName>
</protein>
<dbReference type="AlphaFoldDB" id="A0A0N0U5H6"/>
<dbReference type="Pfam" id="PF02949">
    <property type="entry name" value="7tm_6"/>
    <property type="match status" value="1"/>
</dbReference>
<keyword evidence="3 10" id="KW-0716">Sensory transduction</keyword>
<evidence type="ECO:0000256" key="2">
    <source>
        <dbReference type="ARBA" id="ARBA00022475"/>
    </source>
</evidence>
<evidence type="ECO:0000256" key="9">
    <source>
        <dbReference type="ARBA" id="ARBA00023224"/>
    </source>
</evidence>
<evidence type="ECO:0000256" key="1">
    <source>
        <dbReference type="ARBA" id="ARBA00004651"/>
    </source>
</evidence>
<dbReference type="OrthoDB" id="7699053at2759"/>
<evidence type="ECO:0000256" key="7">
    <source>
        <dbReference type="ARBA" id="ARBA00023136"/>
    </source>
</evidence>
<keyword evidence="9 10" id="KW-0807">Transducer</keyword>
<evidence type="ECO:0000256" key="4">
    <source>
        <dbReference type="ARBA" id="ARBA00022692"/>
    </source>
</evidence>
<feature type="transmembrane region" description="Helical" evidence="10">
    <location>
        <begin position="176"/>
        <end position="196"/>
    </location>
</feature>
<comment type="caution">
    <text evidence="10">Lacks conserved residue(s) required for the propagation of feature annotation.</text>
</comment>
<proteinExistence type="inferred from homology"/>
<evidence type="ECO:0000256" key="6">
    <source>
        <dbReference type="ARBA" id="ARBA00022989"/>
    </source>
</evidence>
<keyword evidence="8 10" id="KW-0675">Receptor</keyword>
<dbReference type="EMBL" id="KQ435774">
    <property type="protein sequence ID" value="KOX75121.1"/>
    <property type="molecule type" value="Genomic_DNA"/>
</dbReference>
<dbReference type="STRING" id="166423.A0A0N0U5H6"/>
<evidence type="ECO:0000256" key="3">
    <source>
        <dbReference type="ARBA" id="ARBA00022606"/>
    </source>
</evidence>
<feature type="transmembrane region" description="Helical" evidence="10">
    <location>
        <begin position="122"/>
        <end position="143"/>
    </location>
</feature>